<comment type="caution">
    <text evidence="11">The sequence shown here is derived from an EMBL/GenBank/DDBJ whole genome shotgun (WGS) entry which is preliminary data.</text>
</comment>
<keyword evidence="3" id="KW-0964">Secreted</keyword>
<dbReference type="Proteomes" id="UP000009885">
    <property type="component" value="Unassembled WGS sequence"/>
</dbReference>
<keyword evidence="12" id="KW-1185">Reference proteome</keyword>
<evidence type="ECO:0000256" key="4">
    <source>
        <dbReference type="ARBA" id="ARBA00022729"/>
    </source>
</evidence>
<dbReference type="InterPro" id="IPR013783">
    <property type="entry name" value="Ig-like_fold"/>
</dbReference>
<feature type="domain" description="HYR" evidence="9">
    <location>
        <begin position="2742"/>
        <end position="2830"/>
    </location>
</feature>
<feature type="region of interest" description="Disordered" evidence="7">
    <location>
        <begin position="38"/>
        <end position="138"/>
    </location>
</feature>
<dbReference type="NCBIfam" id="TIGR01168">
    <property type="entry name" value="YSIRK_signal"/>
    <property type="match status" value="1"/>
</dbReference>
<evidence type="ECO:0000313" key="12">
    <source>
        <dbReference type="Proteomes" id="UP000009885"/>
    </source>
</evidence>
<feature type="domain" description="HYR" evidence="9">
    <location>
        <begin position="1140"/>
        <end position="1231"/>
    </location>
</feature>
<dbReference type="OrthoDB" id="2414488at2"/>
<dbReference type="Pfam" id="PF05345">
    <property type="entry name" value="He_PIG"/>
    <property type="match status" value="24"/>
</dbReference>
<proteinExistence type="predicted"/>
<feature type="domain" description="Gram-positive cocci surface proteins LPxTG" evidence="10">
    <location>
        <begin position="2913"/>
        <end position="2948"/>
    </location>
</feature>
<dbReference type="InterPro" id="IPR006644">
    <property type="entry name" value="Cadg"/>
</dbReference>
<sequence length="2948" mass="311211">MKLKKEIFSIRKYKIGTTSVVLGALLFLAGVNEAEASTSTASNPSSTSPNPAASQPASNNQGSPTATASSPSSPTTTNASTPAATTNTSSTSNTAATASAPNSNTAATNYEGPRNPSEAGYLTNPQNGIITPGADNSFENGDFTNAVAHTKTVPQTQTGTSTSTNKGNVTHNWKELETNEFEGWRTEDSNRTFRVVEVGTATSDLVGHDQLTDSKLYEDPNHNPIRPVGNARNVLIGLAKVNHENRRYVELKTKGNAIYKEFEVVPSSLIYFKYHFAGVNSGGNGYVGSESLKAEILDANNLSNVIHSFERSGGYTGWTWDGTFIRIPDNVNRIRVRFEAGAKSTHFATAEAEGYLLDDVEIRLAPALKTDTNILHNGNSAYGENHIYNRGDRLDYQITHTNVGAVTLTKNKTVIKVSEELSFLTVNNSKLNPVFDRANHTLTFVNNERLEPGNSYTTNVTFVVNENVQGEVAIKSNSKLLPLHSGVIRPENHPELTTRIYDDNELGYEYGSDKMLYIDSKAPVINNVSDQSFEAGTQITPVSIDINDTDAHRTVTGSLSSSTHLPNGLIFDASTNTISGTPNQVGRFPVTVVATDVANNTTTSTFHITVGDTIAPEITPVQDQALIVGNAISPITVGYTDNDPQIPVINVSSLPDGVTYNAATKEISGTPTAPGVYEGLITVTDASGNAAEERFTITVHPPRGPLFTAIDDKQTNEDVAMTPIQVESDDAQATYVVEGLPNGVNFNATSKEISGTPDTPGTYAVTIRATGVNGLESEETFNLTVNDVTNPIITPIRNVKRELGNAINPINVVVTDNGPGPNRIEVNGLPDGVNFDANTNQITGTPTQTGDFNVTVVATDAGGNRVEAPFKITMTDRTAPSIRDIDNQVFELGNAMTPVTPIISDNSSGPFNIVVTGLPDGVTYDSNTLTISGATTTPNNYSISITVTDPSQNVANETFSLLVEDTTPPVIAPINNQDIEFGSAITPVNIQVTDNSTGPFTNTVDGLPQGVAFDNQTGVISGTPTEVGTFNVSVNSTDPEGNGATPVSFTLNVADTIAPTINEINDVTVPEDVAIQSIPIQVDDLSANVVVESLPQGLSYNSSAKVIEGTPENPGTYPIVVKATDPNGNETEERFTLNVTDTTPPTISPIPDVPNELGTAINPIVPVVQDNGAGPNVVSVEGLPQGVTYDATTNAINGTPRDVGEYDITLKATDPSGNESAPVTFKITVTDTIAPMITAIDDQNVNEDQDISPISVQVDDSTANIVVEGLPQGISYNPNTKVIEGSTPNPGTYPVVVKATDPSGNETEEPFNLIVADTTPATIDDIPDQNVELGSPMTSVVPVVTDNGPGPNVITVNDLPNGVTYDATSHTISGTPTETGAYQVTVHATDASGNAAEKTFTINVADTTAPSISEIPDQVNELGTPINVITPAFTDNGPGPNDVTVEGLPSGVEYDQSSNTISGSADDKDEYNITVKVTDPSGNESQESFVLSVRDTSAPNVTPIGNQHKEFGTPIDSVTPFVIDNDKGPNTITVEGLPPGVTYDRQTNTISGTATSVGEYDVTVRVTDPSQNEANLVTFKITIEDTIAPVIDEIGDQRVTEDQPITAIPVVVDDPTAQIVAESLPQGVTYNHTTKVIEGTPETPGDYPVIVRATDSQGNESTKPFVLTVVDTTPPSITEIPDQQKEFGSPIETITPVFTDNGKGPNAVTVEDLPPGVTYNNQTNEISGTPTSVGEFNVKVKVTDASGNISEEPFKITIADTTAPTITPIKHTTVNEDVAMQPIPVVTNDPTATVEIEGAPTGVSYNPLAKVIDGIPENPGVYPIKVKATDPSNNLTITQFLLKVNDTTPPVIDAIPDQEKELGTAIDSVVPVFQDNAKGPNVVTVEGLPPGVNYDSATNTISGTPRGVGVFEVNVTVTDRSGNASTPETFRITIVDTTAPVITAIDDLSVPEKAAITPISVHVDDDTANVEVLHLPRGLSYNAQTKVIEGTPLTFGTHNIVVRATDPNGNISEEPFTLTITDATPPTINTFDDQEIELGNPIFAFTPVIQDNDPNDKLTVNISGLPPGVERENQVFLKVSGTPTEVGEFTVQIDAADSKGNQAVPSTFKIVVKDTTPPTIDKISNQEKEFGTPIDSITPVYHDNASGSHTVSVEGLPDGVTYDANTNTISGTSTEVGTFNVSVKVTDPSGNESTPEVFTITVEDSITPTVTPIDDITAPEDQALTPISVVVDDPTASVVVEGLPEGVSYNPGNHVIEGTPVTPGTYPVVVKVSDPHNNRVEEPFVLTVTDTTPPLVTDIANQNIELGAPIAQITPNYSENSNGSNKVTVEGLPSGVTYDDKANTISGTPTSVGEFDVTVKVTDASGNVSIPETFKIIVVDTVAPNITLISNQRVPEDKAISPISVTIDDPSSKVEVEGLPTGVSYNVQTKVIEGTPDTPGTYPVTIKATDLNNNASESKFDLVVTDTTPPIIAEINDQVVELGAALKDVISTYTDNVQGTHKVSVEGLPEGVTYNSETNTISGTPKTVGSFTITVKVTDTSGNVSIPEVFTVTIKDTTPPQVNDIENQSVELGHPIKAITVNTVDNSTGPHTITVEGLPKGVTFDSKSNQITGTSTEVGTFNVTAKATDPSGNQSASKVFKLVVTDTTKPTIEAILNQSKELGTAIDTISPQVTDNGSGPNKIEVEGLPDGVTYDAKSNTISGTPKSVGNYAIKVKVTDPSGNSSIAEFKVNVENVKPPVVKDLTPPTIEDIKGQKVQLGEAINKVTPSVKDDSQVTISVEGLPSGVTFEKDQNAITGKPTQAGKYEVKVSATDEAGNKASKSFTIEVSDLDKPNKDKQGHKEQDKDPNIKVPQKDIKASQQGKGSKQGNGHVSTNTTTNVGSQSTANAHGSSQANKQREMSSGKASQAQRVLPKTGQNEQNISLFASASLLCLGTLLLRRKRKPHNK</sequence>
<dbReference type="EMBL" id="AMSQ01000006">
    <property type="protein sequence ID" value="EKU48510.1"/>
    <property type="molecule type" value="Genomic_DNA"/>
</dbReference>
<dbReference type="PATRIC" id="fig|1229783.3.peg.977"/>
<dbReference type="STRING" id="1229783.C273_04845"/>
<dbReference type="PANTHER" id="PTHR24273:SF32">
    <property type="entry name" value="HYALIN"/>
    <property type="match status" value="1"/>
</dbReference>
<comment type="subcellular location">
    <subcellularLocation>
        <location evidence="1">Secreted</location>
        <location evidence="1">Cell wall</location>
        <topology evidence="1">Peptidoglycan-anchor</topology>
    </subcellularLocation>
</comment>
<evidence type="ECO:0000256" key="6">
    <source>
        <dbReference type="ARBA" id="ARBA00023088"/>
    </source>
</evidence>
<name>K9B410_9STAP</name>
<dbReference type="GO" id="GO:0005509">
    <property type="term" value="F:calcium ion binding"/>
    <property type="evidence" value="ECO:0007669"/>
    <property type="project" value="InterPro"/>
</dbReference>
<keyword evidence="5" id="KW-0677">Repeat</keyword>
<feature type="signal peptide" evidence="8">
    <location>
        <begin position="1"/>
        <end position="36"/>
    </location>
</feature>
<feature type="compositionally biased region" description="Low complexity" evidence="7">
    <location>
        <begin position="38"/>
        <end position="109"/>
    </location>
</feature>
<dbReference type="NCBIfam" id="TIGR01167">
    <property type="entry name" value="LPXTG_anchor"/>
    <property type="match status" value="1"/>
</dbReference>
<dbReference type="SMART" id="SM00089">
    <property type="entry name" value="PKD"/>
    <property type="match status" value="9"/>
</dbReference>
<evidence type="ECO:0000256" key="8">
    <source>
        <dbReference type="SAM" id="SignalP"/>
    </source>
</evidence>
<protein>
    <submittedName>
        <fullName evidence="11">Cell wall associated biofilm protein</fullName>
    </submittedName>
</protein>
<dbReference type="RefSeq" id="WP_009383069.1">
    <property type="nucleotide sequence ID" value="NZ_AMSQ01000006.1"/>
</dbReference>
<dbReference type="eggNOG" id="COG5604">
    <property type="taxonomic scope" value="Bacteria"/>
</dbReference>
<dbReference type="SMART" id="SM00736">
    <property type="entry name" value="CADG"/>
    <property type="match status" value="7"/>
</dbReference>
<dbReference type="Pfam" id="PF00746">
    <property type="entry name" value="Gram_pos_anchor"/>
    <property type="match status" value="1"/>
</dbReference>
<evidence type="ECO:0000256" key="5">
    <source>
        <dbReference type="ARBA" id="ARBA00022737"/>
    </source>
</evidence>
<dbReference type="PROSITE" id="PS50847">
    <property type="entry name" value="GRAM_POS_ANCHORING"/>
    <property type="match status" value="1"/>
</dbReference>
<keyword evidence="6" id="KW-0572">Peptidoglycan-anchor</keyword>
<accession>K9B410</accession>
<dbReference type="PANTHER" id="PTHR24273">
    <property type="entry name" value="FI04643P-RELATED"/>
    <property type="match status" value="1"/>
</dbReference>
<dbReference type="InterPro" id="IPR015919">
    <property type="entry name" value="Cadherin-like_sf"/>
</dbReference>
<evidence type="ECO:0000256" key="7">
    <source>
        <dbReference type="SAM" id="MobiDB-lite"/>
    </source>
</evidence>
<dbReference type="Gene3D" id="2.60.40.10">
    <property type="entry name" value="Immunoglobulins"/>
    <property type="match status" value="26"/>
</dbReference>
<feature type="compositionally biased region" description="Low complexity" evidence="7">
    <location>
        <begin position="2860"/>
        <end position="2869"/>
    </location>
</feature>
<feature type="compositionally biased region" description="Polar residues" evidence="7">
    <location>
        <begin position="2904"/>
        <end position="2918"/>
    </location>
</feature>
<evidence type="ECO:0000256" key="2">
    <source>
        <dbReference type="ARBA" id="ARBA00022512"/>
    </source>
</evidence>
<evidence type="ECO:0000256" key="1">
    <source>
        <dbReference type="ARBA" id="ARBA00004168"/>
    </source>
</evidence>
<dbReference type="InterPro" id="IPR022409">
    <property type="entry name" value="PKD/Chitinase_dom"/>
</dbReference>
<dbReference type="GO" id="GO:0016020">
    <property type="term" value="C:membrane"/>
    <property type="evidence" value="ECO:0007669"/>
    <property type="project" value="InterPro"/>
</dbReference>
<dbReference type="Pfam" id="PF04650">
    <property type="entry name" value="YSIRK_signal"/>
    <property type="match status" value="1"/>
</dbReference>
<feature type="compositionally biased region" description="Polar residues" evidence="7">
    <location>
        <begin position="2871"/>
        <end position="2896"/>
    </location>
</feature>
<feature type="region of interest" description="Disordered" evidence="7">
    <location>
        <begin position="2814"/>
        <end position="2918"/>
    </location>
</feature>
<reference evidence="11 12" key="1">
    <citation type="journal article" date="2013" name="Genome Announc.">
        <title>Genome Sequence of Staphylococcus massiliensis Strain S46, Isolated from the Surface of Healthy Human Skin.</title>
        <authorList>
            <person name="Srivastav R."/>
            <person name="Singh A."/>
            <person name="Jangir P.K."/>
            <person name="Kumari C."/>
            <person name="Muduli S."/>
            <person name="Sharma R."/>
        </authorList>
    </citation>
    <scope>NUCLEOTIDE SEQUENCE [LARGE SCALE GENOMIC DNA]</scope>
    <source>
        <strain evidence="11 12">S46</strain>
    </source>
</reference>
<keyword evidence="4 8" id="KW-0732">Signal</keyword>
<organism evidence="11 12">
    <name type="scientific">Staphylococcus massiliensis S46</name>
    <dbReference type="NCBI Taxonomy" id="1229783"/>
    <lineage>
        <taxon>Bacteria</taxon>
        <taxon>Bacillati</taxon>
        <taxon>Bacillota</taxon>
        <taxon>Bacilli</taxon>
        <taxon>Bacillales</taxon>
        <taxon>Staphylococcaceae</taxon>
        <taxon>Staphylococcus</taxon>
    </lineage>
</organism>
<feature type="domain" description="HYR" evidence="9">
    <location>
        <begin position="1670"/>
        <end position="1760"/>
    </location>
</feature>
<keyword evidence="2" id="KW-0134">Cell wall</keyword>
<evidence type="ECO:0000256" key="3">
    <source>
        <dbReference type="ARBA" id="ARBA00022525"/>
    </source>
</evidence>
<evidence type="ECO:0000259" key="9">
    <source>
        <dbReference type="PROSITE" id="PS50825"/>
    </source>
</evidence>
<evidence type="ECO:0000313" key="11">
    <source>
        <dbReference type="EMBL" id="EKU48510.1"/>
    </source>
</evidence>
<dbReference type="PROSITE" id="PS50825">
    <property type="entry name" value="HYR"/>
    <property type="match status" value="4"/>
</dbReference>
<feature type="chain" id="PRO_5003924184" evidence="8">
    <location>
        <begin position="37"/>
        <end position="2948"/>
    </location>
</feature>
<evidence type="ECO:0000259" key="10">
    <source>
        <dbReference type="PROSITE" id="PS50847"/>
    </source>
</evidence>
<gene>
    <name evidence="11" type="ORF">C273_04845</name>
</gene>
<dbReference type="InterPro" id="IPR005877">
    <property type="entry name" value="YSIRK_signal_dom"/>
</dbReference>
<dbReference type="InterPro" id="IPR019931">
    <property type="entry name" value="LPXTG_anchor"/>
</dbReference>
<feature type="compositionally biased region" description="Basic and acidic residues" evidence="7">
    <location>
        <begin position="2830"/>
        <end position="2858"/>
    </location>
</feature>
<dbReference type="SUPFAM" id="SSF49313">
    <property type="entry name" value="Cadherin-like"/>
    <property type="match status" value="24"/>
</dbReference>
<dbReference type="InterPro" id="IPR003410">
    <property type="entry name" value="HYR_dom"/>
</dbReference>
<feature type="domain" description="HYR" evidence="9">
    <location>
        <begin position="1316"/>
        <end position="1406"/>
    </location>
</feature>